<evidence type="ECO:0000313" key="2">
    <source>
        <dbReference type="EMBL" id="VDK76465.1"/>
    </source>
</evidence>
<proteinExistence type="predicted"/>
<evidence type="ECO:0000313" key="4">
    <source>
        <dbReference type="WBParaSite" id="ASIM_0002101001-mRNA-1"/>
    </source>
</evidence>
<feature type="compositionally biased region" description="Basic and acidic residues" evidence="1">
    <location>
        <begin position="46"/>
        <end position="57"/>
    </location>
</feature>
<feature type="compositionally biased region" description="Acidic residues" evidence="1">
    <location>
        <begin position="23"/>
        <end position="34"/>
    </location>
</feature>
<name>A0A0M3KJ38_ANISI</name>
<feature type="region of interest" description="Disordered" evidence="1">
    <location>
        <begin position="12"/>
        <end position="132"/>
    </location>
</feature>
<sequence>QCRQQYEKLVAAEKVKLESAEKESEEEEGTDEEKESQPAAPVTVIKNEHPEVEHDPSGESSATLSADEVVVSHDDRIMHSPSVSSSSAVTSKSSVITNPQIYKPRFRGSSSTQQTTSSESTGLATPESADISSIIKREVRTRNNLIYNVMI</sequence>
<dbReference type="EMBL" id="UYRR01039459">
    <property type="protein sequence ID" value="VDK76465.1"/>
    <property type="molecule type" value="Genomic_DNA"/>
</dbReference>
<evidence type="ECO:0000256" key="1">
    <source>
        <dbReference type="SAM" id="MobiDB-lite"/>
    </source>
</evidence>
<protein>
    <submittedName>
        <fullName evidence="4">E3 ubiquitin-protein ligase RNF19A</fullName>
    </submittedName>
</protein>
<feature type="compositionally biased region" description="Low complexity" evidence="1">
    <location>
        <begin position="109"/>
        <end position="121"/>
    </location>
</feature>
<reference evidence="4" key="1">
    <citation type="submission" date="2017-02" db="UniProtKB">
        <authorList>
            <consortium name="WormBaseParasite"/>
        </authorList>
    </citation>
    <scope>IDENTIFICATION</scope>
</reference>
<keyword evidence="3" id="KW-1185">Reference proteome</keyword>
<dbReference type="AlphaFoldDB" id="A0A0M3KJ38"/>
<reference evidence="2 3" key="2">
    <citation type="submission" date="2018-11" db="EMBL/GenBank/DDBJ databases">
        <authorList>
            <consortium name="Pathogen Informatics"/>
        </authorList>
    </citation>
    <scope>NUCLEOTIDE SEQUENCE [LARGE SCALE GENOMIC DNA]</scope>
</reference>
<evidence type="ECO:0000313" key="3">
    <source>
        <dbReference type="Proteomes" id="UP000267096"/>
    </source>
</evidence>
<organism evidence="4">
    <name type="scientific">Anisakis simplex</name>
    <name type="common">Herring worm</name>
    <dbReference type="NCBI Taxonomy" id="6269"/>
    <lineage>
        <taxon>Eukaryota</taxon>
        <taxon>Metazoa</taxon>
        <taxon>Ecdysozoa</taxon>
        <taxon>Nematoda</taxon>
        <taxon>Chromadorea</taxon>
        <taxon>Rhabditida</taxon>
        <taxon>Spirurina</taxon>
        <taxon>Ascaridomorpha</taxon>
        <taxon>Ascaridoidea</taxon>
        <taxon>Anisakidae</taxon>
        <taxon>Anisakis</taxon>
        <taxon>Anisakis simplex complex</taxon>
    </lineage>
</organism>
<dbReference type="Proteomes" id="UP000267096">
    <property type="component" value="Unassembled WGS sequence"/>
</dbReference>
<feature type="compositionally biased region" description="Basic and acidic residues" evidence="1">
    <location>
        <begin position="12"/>
        <end position="22"/>
    </location>
</feature>
<gene>
    <name evidence="2" type="ORF">ASIM_LOCUS20385</name>
</gene>
<feature type="compositionally biased region" description="Low complexity" evidence="1">
    <location>
        <begin position="80"/>
        <end position="95"/>
    </location>
</feature>
<accession>A0A0M3KJ38</accession>
<dbReference type="WBParaSite" id="ASIM_0002101001-mRNA-1">
    <property type="protein sequence ID" value="ASIM_0002101001-mRNA-1"/>
    <property type="gene ID" value="ASIM_0002101001"/>
</dbReference>